<dbReference type="AlphaFoldDB" id="A0A9X1T555"/>
<keyword evidence="7" id="KW-1185">Reference proteome</keyword>
<name>A0A9X1T555_9HYPH</name>
<dbReference type="GO" id="GO:0003677">
    <property type="term" value="F:DNA binding"/>
    <property type="evidence" value="ECO:0007669"/>
    <property type="project" value="UniProtKB-UniRule"/>
</dbReference>
<evidence type="ECO:0000256" key="1">
    <source>
        <dbReference type="ARBA" id="ARBA00023015"/>
    </source>
</evidence>
<sequence>MSDSTRTAIVTGLERAFVCQGFARPGVDDLRAAAGVSLRTLYKYYPSREAMILGALEHRHRRYVQRLLDGLPADPREALDAVFERVAGWMRTEASHGCLFHGAVAAVPDSAALRELLERHKEEVARRTAAAADLRGCEAELTLILEGLTQSWTLNGDEALRAAKRLGACLVAAKGRN</sequence>
<dbReference type="SUPFAM" id="SSF46689">
    <property type="entry name" value="Homeodomain-like"/>
    <property type="match status" value="1"/>
</dbReference>
<evidence type="ECO:0000313" key="6">
    <source>
        <dbReference type="EMBL" id="MCE7029291.1"/>
    </source>
</evidence>
<keyword evidence="1" id="KW-0805">Transcription regulation</keyword>
<evidence type="ECO:0000259" key="5">
    <source>
        <dbReference type="PROSITE" id="PS50977"/>
    </source>
</evidence>
<keyword evidence="3" id="KW-0804">Transcription</keyword>
<evidence type="ECO:0000256" key="4">
    <source>
        <dbReference type="PROSITE-ProRule" id="PRU00335"/>
    </source>
</evidence>
<evidence type="ECO:0000313" key="7">
    <source>
        <dbReference type="Proteomes" id="UP001139035"/>
    </source>
</evidence>
<comment type="caution">
    <text evidence="6">The sequence shown here is derived from an EMBL/GenBank/DDBJ whole genome shotgun (WGS) entry which is preliminary data.</text>
</comment>
<keyword evidence="2 4" id="KW-0238">DNA-binding</keyword>
<dbReference type="Gene3D" id="1.10.357.10">
    <property type="entry name" value="Tetracycline Repressor, domain 2"/>
    <property type="match status" value="1"/>
</dbReference>
<dbReference type="PANTHER" id="PTHR47506">
    <property type="entry name" value="TRANSCRIPTIONAL REGULATORY PROTEIN"/>
    <property type="match status" value="1"/>
</dbReference>
<dbReference type="PANTHER" id="PTHR47506:SF1">
    <property type="entry name" value="HTH-TYPE TRANSCRIPTIONAL REGULATOR YJDC"/>
    <property type="match status" value="1"/>
</dbReference>
<dbReference type="RefSeq" id="WP_233720284.1">
    <property type="nucleotide sequence ID" value="NZ_JAJUWU010000015.1"/>
</dbReference>
<feature type="domain" description="HTH tetR-type" evidence="5">
    <location>
        <begin position="3"/>
        <end position="63"/>
    </location>
</feature>
<dbReference type="PROSITE" id="PS50977">
    <property type="entry name" value="HTH_TETR_2"/>
    <property type="match status" value="1"/>
</dbReference>
<dbReference type="InterPro" id="IPR001647">
    <property type="entry name" value="HTH_TetR"/>
</dbReference>
<evidence type="ECO:0000256" key="3">
    <source>
        <dbReference type="ARBA" id="ARBA00023163"/>
    </source>
</evidence>
<dbReference type="Pfam" id="PF00440">
    <property type="entry name" value="TetR_N"/>
    <property type="match status" value="1"/>
</dbReference>
<evidence type="ECO:0000256" key="2">
    <source>
        <dbReference type="ARBA" id="ARBA00023125"/>
    </source>
</evidence>
<dbReference type="Proteomes" id="UP001139035">
    <property type="component" value="Unassembled WGS sequence"/>
</dbReference>
<dbReference type="EMBL" id="JAJUWU010000015">
    <property type="protein sequence ID" value="MCE7029291.1"/>
    <property type="molecule type" value="Genomic_DNA"/>
</dbReference>
<organism evidence="6 7">
    <name type="scientific">Jiella avicenniae</name>
    <dbReference type="NCBI Taxonomy" id="2907202"/>
    <lineage>
        <taxon>Bacteria</taxon>
        <taxon>Pseudomonadati</taxon>
        <taxon>Pseudomonadota</taxon>
        <taxon>Alphaproteobacteria</taxon>
        <taxon>Hyphomicrobiales</taxon>
        <taxon>Aurantimonadaceae</taxon>
        <taxon>Jiella</taxon>
    </lineage>
</organism>
<protein>
    <submittedName>
        <fullName evidence="6">TetR/AcrR family transcriptional regulator</fullName>
    </submittedName>
</protein>
<accession>A0A9X1T555</accession>
<dbReference type="InterPro" id="IPR009057">
    <property type="entry name" value="Homeodomain-like_sf"/>
</dbReference>
<gene>
    <name evidence="6" type="ORF">LZD57_14945</name>
</gene>
<proteinExistence type="predicted"/>
<feature type="DNA-binding region" description="H-T-H motif" evidence="4">
    <location>
        <begin position="26"/>
        <end position="45"/>
    </location>
</feature>
<reference evidence="6" key="1">
    <citation type="submission" date="2022-01" db="EMBL/GenBank/DDBJ databases">
        <title>Jiella avicenniae sp. nov., a novel endophytic bacterium isolated from bark of Avicennia marina.</title>
        <authorList>
            <person name="Tuo L."/>
        </authorList>
    </citation>
    <scope>NUCLEOTIDE SEQUENCE</scope>
    <source>
        <strain evidence="6">CBK1P-4</strain>
    </source>
</reference>